<keyword evidence="2" id="KW-1185">Reference proteome</keyword>
<evidence type="ECO:0000313" key="1">
    <source>
        <dbReference type="EMBL" id="MCP2308763.1"/>
    </source>
</evidence>
<name>A0ABT1IUE7_9ACTN</name>
<gene>
    <name evidence="1" type="ORF">FHR36_001887</name>
</gene>
<accession>A0ABT1IUE7</accession>
<dbReference type="Proteomes" id="UP001206483">
    <property type="component" value="Unassembled WGS sequence"/>
</dbReference>
<evidence type="ECO:0000313" key="2">
    <source>
        <dbReference type="Proteomes" id="UP001206483"/>
    </source>
</evidence>
<sequence length="190" mass="20402">MRDAHWCACRKIIIERWKQELADGSIPADWDQIDEHVDFDELVTAANSLADRLATRLWWLFIPPLQLIPDEDIPRLREAVQVLRAGLALDAVLGRMSAAAFQRRVAAINSGALLASALQSVGERPAMAPEPEPVACAPPVDVLGCACGVTRLTVALVPRAPGSPSGACDHAIGRTAVDRTTSRQDIALAA</sequence>
<proteinExistence type="predicted"/>
<dbReference type="EMBL" id="JAMZDX010000002">
    <property type="protein sequence ID" value="MCP2308763.1"/>
    <property type="molecule type" value="Genomic_DNA"/>
</dbReference>
<reference evidence="1 2" key="1">
    <citation type="submission" date="2022-06" db="EMBL/GenBank/DDBJ databases">
        <title>Sequencing the genomes of 1000 actinobacteria strains.</title>
        <authorList>
            <person name="Klenk H.-P."/>
        </authorList>
    </citation>
    <scope>NUCLEOTIDE SEQUENCE [LARGE SCALE GENOMIC DNA]</scope>
    <source>
        <strain evidence="1 2">DSM 41656</strain>
    </source>
</reference>
<organism evidence="1 2">
    <name type="scientific">Kitasatospora paracochleata</name>
    <dbReference type="NCBI Taxonomy" id="58354"/>
    <lineage>
        <taxon>Bacteria</taxon>
        <taxon>Bacillati</taxon>
        <taxon>Actinomycetota</taxon>
        <taxon>Actinomycetes</taxon>
        <taxon>Kitasatosporales</taxon>
        <taxon>Streptomycetaceae</taxon>
        <taxon>Kitasatospora</taxon>
    </lineage>
</organism>
<comment type="caution">
    <text evidence="1">The sequence shown here is derived from an EMBL/GenBank/DDBJ whole genome shotgun (WGS) entry which is preliminary data.</text>
</comment>
<dbReference type="RefSeq" id="WP_253795630.1">
    <property type="nucleotide sequence ID" value="NZ_BAAAUB010000081.1"/>
</dbReference>
<protein>
    <submittedName>
        <fullName evidence="1">Uncharacterized protein</fullName>
    </submittedName>
</protein>